<feature type="domain" description="Putative carbohydrate metabolism" evidence="1">
    <location>
        <begin position="142"/>
        <end position="363"/>
    </location>
</feature>
<keyword evidence="3" id="KW-1185">Reference proteome</keyword>
<dbReference type="InterPro" id="IPR025112">
    <property type="entry name" value="PCMD"/>
</dbReference>
<dbReference type="Proteomes" id="UP001172083">
    <property type="component" value="Unassembled WGS sequence"/>
</dbReference>
<evidence type="ECO:0000313" key="2">
    <source>
        <dbReference type="EMBL" id="MDN5216629.1"/>
    </source>
</evidence>
<dbReference type="EMBL" id="JAUJEB010000009">
    <property type="protein sequence ID" value="MDN5216629.1"/>
    <property type="molecule type" value="Genomic_DNA"/>
</dbReference>
<dbReference type="Pfam" id="PF13201">
    <property type="entry name" value="PCMD"/>
    <property type="match status" value="1"/>
</dbReference>
<gene>
    <name evidence="2" type="ORF">QQ020_31460</name>
</gene>
<evidence type="ECO:0000259" key="1">
    <source>
        <dbReference type="Pfam" id="PF13201"/>
    </source>
</evidence>
<organism evidence="2 3">
    <name type="scientific">Agaribacillus aureus</name>
    <dbReference type="NCBI Taxonomy" id="3051825"/>
    <lineage>
        <taxon>Bacteria</taxon>
        <taxon>Pseudomonadati</taxon>
        <taxon>Bacteroidota</taxon>
        <taxon>Cytophagia</taxon>
        <taxon>Cytophagales</taxon>
        <taxon>Splendidivirgaceae</taxon>
        <taxon>Agaribacillus</taxon>
    </lineage>
</organism>
<proteinExistence type="predicted"/>
<sequence>MISIKKNFNLRSVKQNKHWLIISTLCVIGLGSCIKEDEFGLSSFKEIKVFELPGQAGVTNINKEELSILIPMSEGADLTSLVPTTIQISNLAEISPSKEEPQDFSDTALYTVTAEDGSTAIWSVNAVPALPNPQLPNSDFDLWYNVSDYQQPGESAENTIWGTANRAIAIAGDANTNPEDLGGGDFAARLTSVAAPLLVRMAAATLFTGKFTEGFPNPTDPRSNIDFGTPFNGRPEAFSVDYKYMPGLSYEDADGNALPGGDQCDIYVLLEFRDGGSVQRIGTGWFRSGAQEVDWINLEVEIKYGELTPSDPEFEYANIREGDSWGDPQATPTHITVVFSSSALGDFFTGAIGSELWINNFGLIY</sequence>
<dbReference type="Gene3D" id="2.60.40.2340">
    <property type="match status" value="1"/>
</dbReference>
<dbReference type="InterPro" id="IPR038653">
    <property type="entry name" value="Put_CMD_sf"/>
</dbReference>
<accession>A0ABT8LFR9</accession>
<dbReference type="RefSeq" id="WP_346761961.1">
    <property type="nucleotide sequence ID" value="NZ_JAUJEB010000009.1"/>
</dbReference>
<evidence type="ECO:0000313" key="3">
    <source>
        <dbReference type="Proteomes" id="UP001172083"/>
    </source>
</evidence>
<comment type="caution">
    <text evidence="2">The sequence shown here is derived from an EMBL/GenBank/DDBJ whole genome shotgun (WGS) entry which is preliminary data.</text>
</comment>
<protein>
    <submittedName>
        <fullName evidence="2">PCMD domain-containing protein</fullName>
    </submittedName>
</protein>
<dbReference type="Gene3D" id="2.60.120.890">
    <property type="entry name" value="BT2081, beta-jelly-roll domain"/>
    <property type="match status" value="1"/>
</dbReference>
<name>A0ABT8LFR9_9BACT</name>
<reference evidence="2" key="1">
    <citation type="submission" date="2023-06" db="EMBL/GenBank/DDBJ databases">
        <title>Genomic of Agaribacillus aureum.</title>
        <authorList>
            <person name="Wang G."/>
        </authorList>
    </citation>
    <scope>NUCLEOTIDE SEQUENCE</scope>
    <source>
        <strain evidence="2">BMA12</strain>
    </source>
</reference>
<dbReference type="PROSITE" id="PS51257">
    <property type="entry name" value="PROKAR_LIPOPROTEIN"/>
    <property type="match status" value="1"/>
</dbReference>